<dbReference type="Proteomes" id="UP000651728">
    <property type="component" value="Unassembled WGS sequence"/>
</dbReference>
<accession>A0ABQ4FLY1</accession>
<evidence type="ECO:0000259" key="1">
    <source>
        <dbReference type="Pfam" id="PF03559"/>
    </source>
</evidence>
<evidence type="ECO:0000313" key="2">
    <source>
        <dbReference type="EMBL" id="GIH35796.1"/>
    </source>
</evidence>
<proteinExistence type="predicted"/>
<keyword evidence="3" id="KW-1185">Reference proteome</keyword>
<dbReference type="InterPro" id="IPR005212">
    <property type="entry name" value="EvaA-like"/>
</dbReference>
<feature type="domain" description="dTDP-4-dehydro-6-deoxy-alpha-D-glucopyranose 2,3-dehydratase" evidence="1">
    <location>
        <begin position="243"/>
        <end position="446"/>
    </location>
</feature>
<dbReference type="InterPro" id="IPR038153">
    <property type="entry name" value="EvaA-like_sf"/>
</dbReference>
<feature type="domain" description="dTDP-4-dehydro-6-deoxy-alpha-D-glucopyranose 2,3-dehydratase" evidence="1">
    <location>
        <begin position="21"/>
        <end position="228"/>
    </location>
</feature>
<comment type="caution">
    <text evidence="2">The sequence shown here is derived from an EMBL/GenBank/DDBJ whole genome shotgun (WGS) entry which is preliminary data.</text>
</comment>
<organism evidence="2 3">
    <name type="scientific">Microbispora amethystogenes</name>
    <dbReference type="NCBI Taxonomy" id="1427754"/>
    <lineage>
        <taxon>Bacteria</taxon>
        <taxon>Bacillati</taxon>
        <taxon>Actinomycetota</taxon>
        <taxon>Actinomycetes</taxon>
        <taxon>Streptosporangiales</taxon>
        <taxon>Streptosporangiaceae</taxon>
        <taxon>Microbispora</taxon>
    </lineage>
</organism>
<evidence type="ECO:0000313" key="3">
    <source>
        <dbReference type="Proteomes" id="UP000651728"/>
    </source>
</evidence>
<gene>
    <name evidence="2" type="ORF">Mam01_59600</name>
</gene>
<protein>
    <submittedName>
        <fullName evidence="2">NDP-hexose 2,3-dehydratase</fullName>
    </submittedName>
</protein>
<sequence length="453" mass="50706">MQDRLARSAAETAGVWMSTPEVAGWLVRRAGAHRFRVERIPFARLDGWSFGPGGNLAHRSGRFFSVEGLHIVAGEDPVPEWRQPIIVQPEIGILGILAREFNGVLHFLMQAKMEPGNPRLVQLSPTVQATRSNYTRVHGGAPVRYLGYFTGQERCQERAQERGRVLVDVLQSEHGSWFFRKSNRNMIVETRDNVEVGDDFCWLTLGQIGRLLRRDNVVNMDARTVLACAPAAPPEAGAALSDTELVSWFTAERSRHEVRTRLVPLDEVSGWTTGEWSIDHERDRYFRVIAVSAEAGSREVHRWTQPLFEPLGAGVAAFLVRRFDGVPHLLVRARVEGGFLGTVELGPTVQCTPESYVHLPVSRRPRFLATVLGADPGRIRYEAVHAEEGGRFYRAQSRYLLVDADERTAAVDPPPGFMWVTPGQLNSLARHSHYVNVQARTLLAVLNSWAAEL</sequence>
<reference evidence="2 3" key="1">
    <citation type="submission" date="2021-01" db="EMBL/GenBank/DDBJ databases">
        <title>Whole genome shotgun sequence of Microbispora amethystogenes NBRC 101907.</title>
        <authorList>
            <person name="Komaki H."/>
            <person name="Tamura T."/>
        </authorList>
    </citation>
    <scope>NUCLEOTIDE SEQUENCE [LARGE SCALE GENOMIC DNA]</scope>
    <source>
        <strain evidence="2 3">NBRC 101907</strain>
    </source>
</reference>
<dbReference type="Pfam" id="PF03559">
    <property type="entry name" value="Hexose_dehydrat"/>
    <property type="match status" value="2"/>
</dbReference>
<name>A0ABQ4FLY1_9ACTN</name>
<dbReference type="EMBL" id="BOOB01000050">
    <property type="protein sequence ID" value="GIH35796.1"/>
    <property type="molecule type" value="Genomic_DNA"/>
</dbReference>
<dbReference type="Gene3D" id="3.90.79.40">
    <property type="entry name" value="EvaA sugar 2,3-dehydratase subunit"/>
    <property type="match status" value="2"/>
</dbReference>